<feature type="binding site" evidence="9">
    <location>
        <position position="114"/>
    </location>
    <ligand>
        <name>Zn(2+)</name>
        <dbReference type="ChEBI" id="CHEBI:29105"/>
    </ligand>
</feature>
<evidence type="ECO:0000313" key="11">
    <source>
        <dbReference type="EMBL" id="EME28636.1"/>
    </source>
</evidence>
<feature type="domain" description="Phosphomannose isomerase type I catalytic" evidence="10">
    <location>
        <begin position="1"/>
        <end position="157"/>
    </location>
</feature>
<evidence type="ECO:0000256" key="2">
    <source>
        <dbReference type="ARBA" id="ARBA00004666"/>
    </source>
</evidence>
<name>M2VZ81_GALSU</name>
<comment type="catalytic activity">
    <reaction evidence="1">
        <text>D-mannose 6-phosphate = D-fructose 6-phosphate</text>
        <dbReference type="Rhea" id="RHEA:12356"/>
        <dbReference type="ChEBI" id="CHEBI:58735"/>
        <dbReference type="ChEBI" id="CHEBI:61527"/>
        <dbReference type="EC" id="5.3.1.8"/>
    </reaction>
</comment>
<dbReference type="InterPro" id="IPR011051">
    <property type="entry name" value="RmlC_Cupin_sf"/>
</dbReference>
<dbReference type="PIRSF" id="PIRSF001480">
    <property type="entry name" value="Mannose-6-phosphate_isomerase"/>
    <property type="match status" value="1"/>
</dbReference>
<dbReference type="OrthoDB" id="6605218at2759"/>
<dbReference type="NCBIfam" id="TIGR00218">
    <property type="entry name" value="manA"/>
    <property type="match status" value="1"/>
</dbReference>
<evidence type="ECO:0000256" key="9">
    <source>
        <dbReference type="PIRSR" id="PIRSR001480-2"/>
    </source>
</evidence>
<evidence type="ECO:0000313" key="12">
    <source>
        <dbReference type="Proteomes" id="UP000030680"/>
    </source>
</evidence>
<dbReference type="GO" id="GO:0005975">
    <property type="term" value="P:carbohydrate metabolic process"/>
    <property type="evidence" value="ECO:0007669"/>
    <property type="project" value="InterPro"/>
</dbReference>
<dbReference type="GeneID" id="17087492"/>
<evidence type="ECO:0000256" key="5">
    <source>
        <dbReference type="ARBA" id="ARBA00022723"/>
    </source>
</evidence>
<evidence type="ECO:0000259" key="10">
    <source>
        <dbReference type="Pfam" id="PF20511"/>
    </source>
</evidence>
<evidence type="ECO:0000256" key="3">
    <source>
        <dbReference type="ARBA" id="ARBA00010772"/>
    </source>
</evidence>
<protein>
    <recommendedName>
        <fullName evidence="4">mannose-6-phosphate isomerase</fullName>
        <ecNumber evidence="4">5.3.1.8</ecNumber>
    </recommendedName>
</protein>
<evidence type="ECO:0000256" key="7">
    <source>
        <dbReference type="ARBA" id="ARBA00023235"/>
    </source>
</evidence>
<keyword evidence="7 11" id="KW-0413">Isomerase</keyword>
<dbReference type="AlphaFoldDB" id="M2VZ81"/>
<evidence type="ECO:0000256" key="4">
    <source>
        <dbReference type="ARBA" id="ARBA00011956"/>
    </source>
</evidence>
<comment type="similarity">
    <text evidence="3">Belongs to the mannose-6-phosphate isomerase type 1 family.</text>
</comment>
<dbReference type="PANTHER" id="PTHR10309:SF0">
    <property type="entry name" value="MANNOSE-6-PHOSPHATE ISOMERASE"/>
    <property type="match status" value="1"/>
</dbReference>
<feature type="binding site" evidence="9">
    <location>
        <position position="141"/>
    </location>
    <ligand>
        <name>Zn(2+)</name>
        <dbReference type="ChEBI" id="CHEBI:29105"/>
    </ligand>
</feature>
<dbReference type="GO" id="GO:0005829">
    <property type="term" value="C:cytosol"/>
    <property type="evidence" value="ECO:0007669"/>
    <property type="project" value="TreeGrafter"/>
</dbReference>
<dbReference type="Pfam" id="PF20511">
    <property type="entry name" value="PMI_typeI_cat"/>
    <property type="match status" value="1"/>
</dbReference>
<dbReference type="GO" id="GO:0009298">
    <property type="term" value="P:GDP-mannose biosynthetic process"/>
    <property type="evidence" value="ECO:0007669"/>
    <property type="project" value="UniProtKB-UniPathway"/>
</dbReference>
<keyword evidence="6 9" id="KW-0862">Zinc</keyword>
<feature type="active site" evidence="8">
    <location>
        <position position="301"/>
    </location>
</feature>
<dbReference type="InterPro" id="IPR016305">
    <property type="entry name" value="Mannose-6-P_Isomerase"/>
</dbReference>
<dbReference type="InterPro" id="IPR001250">
    <property type="entry name" value="Man6P_Isoase-1"/>
</dbReference>
<feature type="binding site" evidence="9">
    <location>
        <position position="116"/>
    </location>
    <ligand>
        <name>Zn(2+)</name>
        <dbReference type="ChEBI" id="CHEBI:29105"/>
    </ligand>
</feature>
<dbReference type="InterPro" id="IPR018050">
    <property type="entry name" value="Pmannose_isomerase-type1_CS"/>
</dbReference>
<dbReference type="STRING" id="130081.M2VZ81"/>
<dbReference type="PROSITE" id="PS00965">
    <property type="entry name" value="PMI_I_1"/>
    <property type="match status" value="1"/>
</dbReference>
<organism evidence="11 12">
    <name type="scientific">Galdieria sulphuraria</name>
    <name type="common">Red alga</name>
    <dbReference type="NCBI Taxonomy" id="130081"/>
    <lineage>
        <taxon>Eukaryota</taxon>
        <taxon>Rhodophyta</taxon>
        <taxon>Bangiophyceae</taxon>
        <taxon>Galdieriales</taxon>
        <taxon>Galdieriaceae</taxon>
        <taxon>Galdieria</taxon>
    </lineage>
</organism>
<evidence type="ECO:0000256" key="8">
    <source>
        <dbReference type="PIRSR" id="PIRSR001480-1"/>
    </source>
</evidence>
<feature type="binding site" evidence="9">
    <location>
        <position position="282"/>
    </location>
    <ligand>
        <name>Zn(2+)</name>
        <dbReference type="ChEBI" id="CHEBI:29105"/>
    </ligand>
</feature>
<dbReference type="Proteomes" id="UP000030680">
    <property type="component" value="Unassembled WGS sequence"/>
</dbReference>
<dbReference type="OMA" id="DIGLFCG"/>
<dbReference type="Gene3D" id="2.60.120.10">
    <property type="entry name" value="Jelly Rolls"/>
    <property type="match status" value="2"/>
</dbReference>
<dbReference type="eggNOG" id="KOG2757">
    <property type="taxonomic scope" value="Eukaryota"/>
</dbReference>
<keyword evidence="5 9" id="KW-0479">Metal-binding</keyword>
<dbReference type="KEGG" id="gsl:Gasu_38450"/>
<accession>M2VZ81</accession>
<dbReference type="RefSeq" id="XP_005705156.1">
    <property type="nucleotide sequence ID" value="XM_005705099.1"/>
</dbReference>
<sequence>MFPLLVGAQHYDWGRLATDSTVYKLLKSNHDWAKELETSVQVHTNDETRPFAELWVGTHPSLPSFIVRSPLCPLEEILKQQSSQWPDEVDFQESTKSLPFLLKVLSIQKTLSIQAHPDLTLAQQLHRNNPKQYPDDNHKPEMAVALKTCEVMYGFRKLEEIAMVLTTYEEVREVCGREAVERFLSQVGVTAREKRRSLLRDLVASLLEQSQEIISSCILRILPKLRELKTTSNQKDVVKYADLVTRLYDQHGLDTGVILSLFLNFITLEPGEALFISANEPHAYVSGELVEIMSCSDNVVRAGLTSKYKDVSTLLGMLTFEEADPQNVKFSGKVIENGVVCYTPPVDEFELELVHLKSSKNFLVKSTSLVLCLCGDGKIRCNCKTLKEGSHDLPLREGSCICLLKNSECTIENMSSKELFYCVAHMRNSQDA</sequence>
<reference evidence="12" key="1">
    <citation type="journal article" date="2013" name="Science">
        <title>Gene transfer from bacteria and archaea facilitated evolution of an extremophilic eukaryote.</title>
        <authorList>
            <person name="Schonknecht G."/>
            <person name="Chen W.H."/>
            <person name="Ternes C.M."/>
            <person name="Barbier G.G."/>
            <person name="Shrestha R.P."/>
            <person name="Stanke M."/>
            <person name="Brautigam A."/>
            <person name="Baker B.J."/>
            <person name="Banfield J.F."/>
            <person name="Garavito R.M."/>
            <person name="Carr K."/>
            <person name="Wilkerson C."/>
            <person name="Rensing S.A."/>
            <person name="Gagneul D."/>
            <person name="Dickenson N.E."/>
            <person name="Oesterhelt C."/>
            <person name="Lercher M.J."/>
            <person name="Weber A.P."/>
        </authorList>
    </citation>
    <scope>NUCLEOTIDE SEQUENCE [LARGE SCALE GENOMIC DNA]</scope>
    <source>
        <strain evidence="12">074W</strain>
    </source>
</reference>
<dbReference type="InterPro" id="IPR014710">
    <property type="entry name" value="RmlC-like_jellyroll"/>
</dbReference>
<comment type="pathway">
    <text evidence="2">Nucleotide-sugar biosynthesis; GDP-alpha-D-mannose biosynthesis; alpha-D-mannose 1-phosphate from D-fructose 6-phosphate: step 1/2.</text>
</comment>
<dbReference type="CDD" id="cd07011">
    <property type="entry name" value="cupin_PMI_type_I_N"/>
    <property type="match status" value="1"/>
</dbReference>
<proteinExistence type="inferred from homology"/>
<dbReference type="InterPro" id="IPR046457">
    <property type="entry name" value="PMI_typeI_cat"/>
</dbReference>
<dbReference type="SUPFAM" id="SSF51182">
    <property type="entry name" value="RmlC-like cupins"/>
    <property type="match status" value="1"/>
</dbReference>
<dbReference type="GO" id="GO:0008270">
    <property type="term" value="F:zinc ion binding"/>
    <property type="evidence" value="ECO:0007669"/>
    <property type="project" value="InterPro"/>
</dbReference>
<comment type="cofactor">
    <cofactor evidence="9">
        <name>Zn(2+)</name>
        <dbReference type="ChEBI" id="CHEBI:29105"/>
    </cofactor>
    <text evidence="9">Binds 1 zinc ion per subunit.</text>
</comment>
<dbReference type="Gramene" id="EME28636">
    <property type="protein sequence ID" value="EME28636"/>
    <property type="gene ID" value="Gasu_38450"/>
</dbReference>
<gene>
    <name evidence="11" type="ORF">Gasu_38450</name>
</gene>
<dbReference type="EMBL" id="KB454517">
    <property type="protein sequence ID" value="EME28636.1"/>
    <property type="molecule type" value="Genomic_DNA"/>
</dbReference>
<dbReference type="GO" id="GO:0004476">
    <property type="term" value="F:mannose-6-phosphate isomerase activity"/>
    <property type="evidence" value="ECO:0007669"/>
    <property type="project" value="UniProtKB-EC"/>
</dbReference>
<dbReference type="PRINTS" id="PR00714">
    <property type="entry name" value="MAN6PISMRASE"/>
</dbReference>
<keyword evidence="12" id="KW-1185">Reference proteome</keyword>
<dbReference type="Gene3D" id="1.10.441.10">
    <property type="entry name" value="Phosphomannose Isomerase, domain 2"/>
    <property type="match status" value="1"/>
</dbReference>
<evidence type="ECO:0000256" key="6">
    <source>
        <dbReference type="ARBA" id="ARBA00022833"/>
    </source>
</evidence>
<dbReference type="PANTHER" id="PTHR10309">
    <property type="entry name" value="MANNOSE-6-PHOSPHATE ISOMERASE"/>
    <property type="match status" value="1"/>
</dbReference>
<evidence type="ECO:0000256" key="1">
    <source>
        <dbReference type="ARBA" id="ARBA00000757"/>
    </source>
</evidence>
<dbReference type="UniPathway" id="UPA00126">
    <property type="reaction ID" value="UER00423"/>
</dbReference>
<dbReference type="EC" id="5.3.1.8" evidence="4"/>